<dbReference type="NCBIfam" id="TIGR00229">
    <property type="entry name" value="sensory_box"/>
    <property type="match status" value="1"/>
</dbReference>
<proteinExistence type="predicted"/>
<evidence type="ECO:0000256" key="7">
    <source>
        <dbReference type="ARBA" id="ARBA00022989"/>
    </source>
</evidence>
<dbReference type="GO" id="GO:0006935">
    <property type="term" value="P:chemotaxis"/>
    <property type="evidence" value="ECO:0007669"/>
    <property type="project" value="UniProtKB-KW"/>
</dbReference>
<dbReference type="AlphaFoldDB" id="A0A4R3UNK2"/>
<keyword evidence="12" id="KW-1185">Reference proteome</keyword>
<evidence type="ECO:0000256" key="2">
    <source>
        <dbReference type="ARBA" id="ARBA00022475"/>
    </source>
</evidence>
<accession>A0A4R3UNK2</accession>
<name>A0A4R3UNK2_ROSSA</name>
<keyword evidence="2" id="KW-1003">Cell membrane</keyword>
<feature type="domain" description="PAS" evidence="10">
    <location>
        <begin position="25"/>
        <end position="60"/>
    </location>
</feature>
<dbReference type="EMBL" id="SMBU01000022">
    <property type="protein sequence ID" value="TCU92522.1"/>
    <property type="molecule type" value="Genomic_DNA"/>
</dbReference>
<evidence type="ECO:0000256" key="4">
    <source>
        <dbReference type="ARBA" id="ARBA00022500"/>
    </source>
</evidence>
<keyword evidence="5" id="KW-0997">Cell inner membrane</keyword>
<dbReference type="FunFam" id="3.30.450.20:FF:000046">
    <property type="entry name" value="Aerotaxis sensor receptor"/>
    <property type="match status" value="1"/>
</dbReference>
<feature type="transmembrane region" description="Helical" evidence="9">
    <location>
        <begin position="192"/>
        <end position="212"/>
    </location>
</feature>
<dbReference type="OrthoDB" id="9806477at2"/>
<evidence type="ECO:0000256" key="6">
    <source>
        <dbReference type="ARBA" id="ARBA00022692"/>
    </source>
</evidence>
<comment type="caution">
    <text evidence="11">The sequence shown here is derived from an EMBL/GenBank/DDBJ whole genome shotgun (WGS) entry which is preliminary data.</text>
</comment>
<dbReference type="PROSITE" id="PS50112">
    <property type="entry name" value="PAS"/>
    <property type="match status" value="1"/>
</dbReference>
<dbReference type="SUPFAM" id="SSF55785">
    <property type="entry name" value="PYP-like sensor domain (PAS domain)"/>
    <property type="match status" value="1"/>
</dbReference>
<protein>
    <submittedName>
        <fullName evidence="11">PAS domain S-box-containing protein</fullName>
    </submittedName>
</protein>
<dbReference type="SMART" id="SM00086">
    <property type="entry name" value="PAC"/>
    <property type="match status" value="1"/>
</dbReference>
<dbReference type="InterPro" id="IPR013655">
    <property type="entry name" value="PAS_fold_3"/>
</dbReference>
<dbReference type="InterPro" id="IPR035965">
    <property type="entry name" value="PAS-like_dom_sf"/>
</dbReference>
<gene>
    <name evidence="11" type="ORF">EV671_102235</name>
</gene>
<evidence type="ECO:0000256" key="1">
    <source>
        <dbReference type="ARBA" id="ARBA00004429"/>
    </source>
</evidence>
<dbReference type="Gene3D" id="3.30.450.20">
    <property type="entry name" value="PAS domain"/>
    <property type="match status" value="1"/>
</dbReference>
<evidence type="ECO:0000313" key="12">
    <source>
        <dbReference type="Proteomes" id="UP000295110"/>
    </source>
</evidence>
<evidence type="ECO:0000256" key="8">
    <source>
        <dbReference type="ARBA" id="ARBA00023136"/>
    </source>
</evidence>
<organism evidence="11 12">
    <name type="scientific">Roseateles saccharophilus</name>
    <name type="common">Pseudomonas saccharophila</name>
    <dbReference type="NCBI Taxonomy" id="304"/>
    <lineage>
        <taxon>Bacteria</taxon>
        <taxon>Pseudomonadati</taxon>
        <taxon>Pseudomonadota</taxon>
        <taxon>Betaproteobacteria</taxon>
        <taxon>Burkholderiales</taxon>
        <taxon>Sphaerotilaceae</taxon>
        <taxon>Roseateles</taxon>
    </lineage>
</organism>
<dbReference type="InterPro" id="IPR001610">
    <property type="entry name" value="PAC"/>
</dbReference>
<evidence type="ECO:0000313" key="11">
    <source>
        <dbReference type="EMBL" id="TCU92522.1"/>
    </source>
</evidence>
<keyword evidence="4" id="KW-0145">Chemotaxis</keyword>
<dbReference type="Pfam" id="PF08447">
    <property type="entry name" value="PAS_3"/>
    <property type="match status" value="1"/>
</dbReference>
<dbReference type="CDD" id="cd00130">
    <property type="entry name" value="PAS"/>
    <property type="match status" value="1"/>
</dbReference>
<keyword evidence="8 9" id="KW-0472">Membrane</keyword>
<keyword evidence="6 9" id="KW-0812">Transmembrane</keyword>
<keyword evidence="3" id="KW-0488">Methylation</keyword>
<evidence type="ECO:0000256" key="9">
    <source>
        <dbReference type="SAM" id="Phobius"/>
    </source>
</evidence>
<dbReference type="Proteomes" id="UP000295110">
    <property type="component" value="Unassembled WGS sequence"/>
</dbReference>
<sequence length="243" mass="26467">MRTNLPITQREFDFPAGVTLMSTTDTHSRINYANAAFIGVSGFDRDELMGQPHNLVRHPDMPTQAFADMWATLKAGESWTALVKNRRKNGDHYWVRANATPVIRNGQTTGYMSVRTKPSREEVAQAETLYRELREGRASHRAFRQGLVVRTGLLGWMSALQTMPIRWRIRVALGAVAVLGSVGAAMSGLAGIPLSTFATGLAAVVGAAMGWLEAQIARPLQVVQRQALSVAAGQPGSRGRISI</sequence>
<evidence type="ECO:0000256" key="5">
    <source>
        <dbReference type="ARBA" id="ARBA00022519"/>
    </source>
</evidence>
<dbReference type="InterPro" id="IPR000014">
    <property type="entry name" value="PAS"/>
</dbReference>
<feature type="transmembrane region" description="Helical" evidence="9">
    <location>
        <begin position="167"/>
        <end position="186"/>
    </location>
</feature>
<keyword evidence="7 9" id="KW-1133">Transmembrane helix</keyword>
<dbReference type="GO" id="GO:0005886">
    <property type="term" value="C:plasma membrane"/>
    <property type="evidence" value="ECO:0007669"/>
    <property type="project" value="UniProtKB-SubCell"/>
</dbReference>
<evidence type="ECO:0000259" key="10">
    <source>
        <dbReference type="PROSITE" id="PS50112"/>
    </source>
</evidence>
<reference evidence="11 12" key="1">
    <citation type="submission" date="2019-03" db="EMBL/GenBank/DDBJ databases">
        <title>Genomic Encyclopedia of Type Strains, Phase IV (KMG-IV): sequencing the most valuable type-strain genomes for metagenomic binning, comparative biology and taxonomic classification.</title>
        <authorList>
            <person name="Goeker M."/>
        </authorList>
    </citation>
    <scope>NUCLEOTIDE SEQUENCE [LARGE SCALE GENOMIC DNA]</scope>
    <source>
        <strain evidence="11 12">DSM 654</strain>
    </source>
</reference>
<evidence type="ECO:0000256" key="3">
    <source>
        <dbReference type="ARBA" id="ARBA00022481"/>
    </source>
</evidence>
<comment type="subcellular location">
    <subcellularLocation>
        <location evidence="1">Cell inner membrane</location>
        <topology evidence="1">Multi-pass membrane protein</topology>
    </subcellularLocation>
</comment>